<sequence>MATQELTDKLIAAAARVFNKDAAGITTETNIAEELGSKSLDRMGMCAVIENEFDVVIPFAEFGMYKTIGELADFIASEAE</sequence>
<dbReference type="AlphaFoldDB" id="A0A3N0AWT3"/>
<accession>A0A3N0AWT3</accession>
<evidence type="ECO:0000313" key="3">
    <source>
        <dbReference type="Proteomes" id="UP000278327"/>
    </source>
</evidence>
<dbReference type="EMBL" id="QICA01000003">
    <property type="protein sequence ID" value="RNL39315.1"/>
    <property type="molecule type" value="Genomic_DNA"/>
</dbReference>
<evidence type="ECO:0000259" key="1">
    <source>
        <dbReference type="PROSITE" id="PS50075"/>
    </source>
</evidence>
<reference evidence="2 3" key="1">
    <citation type="journal article" date="2019" name="Microbiol. Resour. Announc.">
        <title>Draft Genome Sequences of Type Strains of Gordonibacter faecihominis, Paraeggerthella hongkongensis, Parvibacter caecicola,Slackia equolifaciens, Slackia faecicanis, and Slackia isoflavoniconvertens.</title>
        <authorList>
            <person name="Danylec N."/>
            <person name="Stoll D.A."/>
            <person name="Dotsch A."/>
            <person name="Huch M."/>
        </authorList>
    </citation>
    <scope>NUCLEOTIDE SEQUENCE [LARGE SCALE GENOMIC DNA]</scope>
    <source>
        <strain evidence="2 3">DSM 18785</strain>
    </source>
</reference>
<dbReference type="SUPFAM" id="SSF47336">
    <property type="entry name" value="ACP-like"/>
    <property type="match status" value="1"/>
</dbReference>
<organism evidence="2 3">
    <name type="scientific">Adlercreutzia equolifaciens subsp. celatus DSM 18785</name>
    <dbReference type="NCBI Taxonomy" id="1121021"/>
    <lineage>
        <taxon>Bacteria</taxon>
        <taxon>Bacillati</taxon>
        <taxon>Actinomycetota</taxon>
        <taxon>Coriobacteriia</taxon>
        <taxon>Eggerthellales</taxon>
        <taxon>Eggerthellaceae</taxon>
        <taxon>Adlercreutzia</taxon>
    </lineage>
</organism>
<dbReference type="RefSeq" id="WP_117283624.1">
    <property type="nucleotide sequence ID" value="NZ_JAMTCE010000011.1"/>
</dbReference>
<proteinExistence type="predicted"/>
<dbReference type="Gene3D" id="1.10.1200.10">
    <property type="entry name" value="ACP-like"/>
    <property type="match status" value="1"/>
</dbReference>
<feature type="domain" description="Carrier" evidence="1">
    <location>
        <begin position="1"/>
        <end position="79"/>
    </location>
</feature>
<name>A0A3N0AWT3_9ACTN</name>
<protein>
    <recommendedName>
        <fullName evidence="1">Carrier domain-containing protein</fullName>
    </recommendedName>
</protein>
<dbReference type="Proteomes" id="UP000278327">
    <property type="component" value="Unassembled WGS sequence"/>
</dbReference>
<dbReference type="Pfam" id="PF00550">
    <property type="entry name" value="PP-binding"/>
    <property type="match status" value="1"/>
</dbReference>
<keyword evidence="3" id="KW-1185">Reference proteome</keyword>
<dbReference type="InterPro" id="IPR009081">
    <property type="entry name" value="PP-bd_ACP"/>
</dbReference>
<evidence type="ECO:0000313" key="2">
    <source>
        <dbReference type="EMBL" id="RNL39315.1"/>
    </source>
</evidence>
<dbReference type="PROSITE" id="PS50075">
    <property type="entry name" value="CARRIER"/>
    <property type="match status" value="1"/>
</dbReference>
<dbReference type="InterPro" id="IPR036736">
    <property type="entry name" value="ACP-like_sf"/>
</dbReference>
<comment type="caution">
    <text evidence="2">The sequence shown here is derived from an EMBL/GenBank/DDBJ whole genome shotgun (WGS) entry which is preliminary data.</text>
</comment>
<gene>
    <name evidence="2" type="ORF">DMP10_02710</name>
</gene>